<accession>X0YD23</accession>
<proteinExistence type="predicted"/>
<evidence type="ECO:0000313" key="1">
    <source>
        <dbReference type="EMBL" id="GAG53759.1"/>
    </source>
</evidence>
<name>X0YD23_9ZZZZ</name>
<sequence length="64" mass="7359">QFLLGSLSSIEIGLSVRFQDFELLRVSSFKFVRKISLLLVVIGEKLKIESRKKSTKDIEITFLN</sequence>
<dbReference type="EMBL" id="BART01008359">
    <property type="protein sequence ID" value="GAG53759.1"/>
    <property type="molecule type" value="Genomic_DNA"/>
</dbReference>
<organism evidence="1">
    <name type="scientific">marine sediment metagenome</name>
    <dbReference type="NCBI Taxonomy" id="412755"/>
    <lineage>
        <taxon>unclassified sequences</taxon>
        <taxon>metagenomes</taxon>
        <taxon>ecological metagenomes</taxon>
    </lineage>
</organism>
<dbReference type="AlphaFoldDB" id="X0YD23"/>
<protein>
    <submittedName>
        <fullName evidence="1">Uncharacterized protein</fullName>
    </submittedName>
</protein>
<gene>
    <name evidence="1" type="ORF">S01H4_18822</name>
</gene>
<feature type="non-terminal residue" evidence="1">
    <location>
        <position position="1"/>
    </location>
</feature>
<reference evidence="1" key="1">
    <citation type="journal article" date="2014" name="Front. Microbiol.">
        <title>High frequency of phylogenetically diverse reductive dehalogenase-homologous genes in deep subseafloor sedimentary metagenomes.</title>
        <authorList>
            <person name="Kawai M."/>
            <person name="Futagami T."/>
            <person name="Toyoda A."/>
            <person name="Takaki Y."/>
            <person name="Nishi S."/>
            <person name="Hori S."/>
            <person name="Arai W."/>
            <person name="Tsubouchi T."/>
            <person name="Morono Y."/>
            <person name="Uchiyama I."/>
            <person name="Ito T."/>
            <person name="Fujiyama A."/>
            <person name="Inagaki F."/>
            <person name="Takami H."/>
        </authorList>
    </citation>
    <scope>NUCLEOTIDE SEQUENCE</scope>
    <source>
        <strain evidence="1">Expedition CK06-06</strain>
    </source>
</reference>
<comment type="caution">
    <text evidence="1">The sequence shown here is derived from an EMBL/GenBank/DDBJ whole genome shotgun (WGS) entry which is preliminary data.</text>
</comment>